<gene>
    <name evidence="1" type="ORF">Godav_004777</name>
</gene>
<dbReference type="AlphaFoldDB" id="A0A7J8SMW9"/>
<evidence type="ECO:0000313" key="2">
    <source>
        <dbReference type="Proteomes" id="UP000593561"/>
    </source>
</evidence>
<dbReference type="EMBL" id="JABFAC010000010">
    <property type="protein sequence ID" value="MBA0627243.1"/>
    <property type="molecule type" value="Genomic_DNA"/>
</dbReference>
<dbReference type="Proteomes" id="UP000593561">
    <property type="component" value="Unassembled WGS sequence"/>
</dbReference>
<proteinExistence type="predicted"/>
<keyword evidence="2" id="KW-1185">Reference proteome</keyword>
<reference evidence="1 2" key="1">
    <citation type="journal article" date="2019" name="Genome Biol. Evol.">
        <title>Insights into the evolution of the New World diploid cottons (Gossypium, subgenus Houzingenia) based on genome sequencing.</title>
        <authorList>
            <person name="Grover C.E."/>
            <person name="Arick M.A. 2nd"/>
            <person name="Thrash A."/>
            <person name="Conover J.L."/>
            <person name="Sanders W.S."/>
            <person name="Peterson D.G."/>
            <person name="Frelichowski J.E."/>
            <person name="Scheffler J.A."/>
            <person name="Scheffler B.E."/>
            <person name="Wendel J.F."/>
        </authorList>
    </citation>
    <scope>NUCLEOTIDE SEQUENCE [LARGE SCALE GENOMIC DNA]</scope>
    <source>
        <strain evidence="1">27</strain>
        <tissue evidence="1">Leaf</tissue>
    </source>
</reference>
<evidence type="ECO:0000313" key="1">
    <source>
        <dbReference type="EMBL" id="MBA0627243.1"/>
    </source>
</evidence>
<sequence>MLPMSGCSRVGLSKRALFRPIIRVASRSIRMKETMMV</sequence>
<organism evidence="1 2">
    <name type="scientific">Gossypium davidsonii</name>
    <name type="common">Davidson's cotton</name>
    <name type="synonym">Gossypium klotzschianum subsp. davidsonii</name>
    <dbReference type="NCBI Taxonomy" id="34287"/>
    <lineage>
        <taxon>Eukaryota</taxon>
        <taxon>Viridiplantae</taxon>
        <taxon>Streptophyta</taxon>
        <taxon>Embryophyta</taxon>
        <taxon>Tracheophyta</taxon>
        <taxon>Spermatophyta</taxon>
        <taxon>Magnoliopsida</taxon>
        <taxon>eudicotyledons</taxon>
        <taxon>Gunneridae</taxon>
        <taxon>Pentapetalae</taxon>
        <taxon>rosids</taxon>
        <taxon>malvids</taxon>
        <taxon>Malvales</taxon>
        <taxon>Malvaceae</taxon>
        <taxon>Malvoideae</taxon>
        <taxon>Gossypium</taxon>
    </lineage>
</organism>
<name>A0A7J8SMW9_GOSDV</name>
<protein>
    <submittedName>
        <fullName evidence="1">Uncharacterized protein</fullName>
    </submittedName>
</protein>
<comment type="caution">
    <text evidence="1">The sequence shown here is derived from an EMBL/GenBank/DDBJ whole genome shotgun (WGS) entry which is preliminary data.</text>
</comment>
<accession>A0A7J8SMW9</accession>